<proteinExistence type="predicted"/>
<dbReference type="Proteomes" id="UP000436357">
    <property type="component" value="Unassembled WGS sequence"/>
</dbReference>
<feature type="region of interest" description="Disordered" evidence="1">
    <location>
        <begin position="1"/>
        <end position="24"/>
    </location>
</feature>
<sequence>MTDPITQTMPAGVTTRDDTASAPTATPTIADVQQYMQNDPGSVRKHATMVLAIADYSTPAPEKFFGDDGLPFQLPDGYKQMGYVTTKGVVEKRSVKTDDTTMMQDLEPVRSDLSSSTRQIDVTFGEANAYTEALRAGLPVAAWPESKDSKTWAYTEHGLSQLPLYRIYLIAQDGVGADAVYRVEFTYKATITGFGDRTLDRADTEDLGFTFDVLTDERTGKQYDKASSVKTAA</sequence>
<evidence type="ECO:0008006" key="4">
    <source>
        <dbReference type="Google" id="ProtNLM"/>
    </source>
</evidence>
<accession>A0A6N7TSE0</accession>
<comment type="caution">
    <text evidence="2">The sequence shown here is derived from an EMBL/GenBank/DDBJ whole genome shotgun (WGS) entry which is preliminary data.</text>
</comment>
<dbReference type="EMBL" id="WKKW01000001">
    <property type="protein sequence ID" value="MSD90171.1"/>
    <property type="molecule type" value="Genomic_DNA"/>
</dbReference>
<protein>
    <recommendedName>
        <fullName evidence="4">Phage major tail protein</fullName>
    </recommendedName>
</protein>
<evidence type="ECO:0000313" key="3">
    <source>
        <dbReference type="Proteomes" id="UP000436357"/>
    </source>
</evidence>
<gene>
    <name evidence="2" type="ORF">GKC41_00580</name>
</gene>
<dbReference type="AlphaFoldDB" id="A0A6N7TSE0"/>
<dbReference type="RefSeq" id="WP_154312477.1">
    <property type="nucleotide sequence ID" value="NZ_WKKW01000001.1"/>
</dbReference>
<evidence type="ECO:0000256" key="1">
    <source>
        <dbReference type="SAM" id="MobiDB-lite"/>
    </source>
</evidence>
<organism evidence="2 3">
    <name type="scientific">Bifidobacterium asteroides</name>
    <dbReference type="NCBI Taxonomy" id="1684"/>
    <lineage>
        <taxon>Bacteria</taxon>
        <taxon>Bacillati</taxon>
        <taxon>Actinomycetota</taxon>
        <taxon>Actinomycetes</taxon>
        <taxon>Bifidobacteriales</taxon>
        <taxon>Bifidobacteriaceae</taxon>
        <taxon>Bifidobacterium</taxon>
    </lineage>
</organism>
<name>A0A6N7TSE0_9BIFI</name>
<dbReference type="OrthoDB" id="5147690at2"/>
<evidence type="ECO:0000313" key="2">
    <source>
        <dbReference type="EMBL" id="MSD90171.1"/>
    </source>
</evidence>
<reference evidence="2 3" key="1">
    <citation type="submission" date="2019-11" db="EMBL/GenBank/DDBJ databases">
        <title>Draft Genome Sequence of Plant Growth-Promoting Rhizosphere-Associated Bacteria.</title>
        <authorList>
            <person name="Vasilyev I.Y."/>
            <person name="Radchenko V."/>
            <person name="Ilnitskaya E.V."/>
        </authorList>
    </citation>
    <scope>NUCLEOTIDE SEQUENCE [LARGE SCALE GENOMIC DNA]</scope>
    <source>
        <strain evidence="2 3">VRA_9sq_n</strain>
    </source>
</reference>